<dbReference type="Pfam" id="PF00590">
    <property type="entry name" value="TP_methylase"/>
    <property type="match status" value="1"/>
</dbReference>
<proteinExistence type="inferred from homology"/>
<dbReference type="GO" id="GO:0008168">
    <property type="term" value="F:methyltransferase activity"/>
    <property type="evidence" value="ECO:0007669"/>
    <property type="project" value="UniProtKB-KW"/>
</dbReference>
<dbReference type="SUPFAM" id="SSF53790">
    <property type="entry name" value="Tetrapyrrole methylase"/>
    <property type="match status" value="1"/>
</dbReference>
<dbReference type="GO" id="GO:0032259">
    <property type="term" value="P:methylation"/>
    <property type="evidence" value="ECO:0007669"/>
    <property type="project" value="UniProtKB-KW"/>
</dbReference>
<dbReference type="InterPro" id="IPR014777">
    <property type="entry name" value="4pyrrole_Mease_sub1"/>
</dbReference>
<dbReference type="InterPro" id="IPR003043">
    <property type="entry name" value="Uropor_MeTrfase_CS"/>
</dbReference>
<feature type="domain" description="Tetrapyrrole methylase" evidence="2">
    <location>
        <begin position="6"/>
        <end position="43"/>
    </location>
</feature>
<accession>A0A401FTU8</accession>
<dbReference type="Proteomes" id="UP000288096">
    <property type="component" value="Unassembled WGS sequence"/>
</dbReference>
<dbReference type="PANTHER" id="PTHR45790">
    <property type="entry name" value="SIROHEME SYNTHASE-RELATED"/>
    <property type="match status" value="1"/>
</dbReference>
<evidence type="ECO:0000313" key="4">
    <source>
        <dbReference type="Proteomes" id="UP000288096"/>
    </source>
</evidence>
<dbReference type="PANTHER" id="PTHR45790:SF4">
    <property type="entry name" value="COBALT-PRECORRIN-4 C(11)-METHYLTRANSFERASE"/>
    <property type="match status" value="1"/>
</dbReference>
<dbReference type="InterPro" id="IPR050161">
    <property type="entry name" value="Siro_Cobalamin_biosynth"/>
</dbReference>
<dbReference type="InterPro" id="IPR000878">
    <property type="entry name" value="4pyrrol_Mease"/>
</dbReference>
<keyword evidence="4" id="KW-1185">Reference proteome</keyword>
<dbReference type="AlphaFoldDB" id="A0A401FTU8"/>
<comment type="caution">
    <text evidence="3">The sequence shown here is derived from an EMBL/GenBank/DDBJ whole genome shotgun (WGS) entry which is preliminary data.</text>
</comment>
<dbReference type="Gene3D" id="3.40.1010.10">
    <property type="entry name" value="Cobalt-precorrin-4 Transmethylase, Domain 1"/>
    <property type="match status" value="1"/>
</dbReference>
<dbReference type="InterPro" id="IPR035996">
    <property type="entry name" value="4pyrrol_Methylase_sf"/>
</dbReference>
<evidence type="ECO:0000259" key="2">
    <source>
        <dbReference type="Pfam" id="PF00590"/>
    </source>
</evidence>
<dbReference type="PROSITE" id="PS00839">
    <property type="entry name" value="SUMT_1"/>
    <property type="match status" value="1"/>
</dbReference>
<reference evidence="4" key="2">
    <citation type="submission" date="2019-01" db="EMBL/GenBank/DDBJ databases">
        <title>Genome sequence of Desulfonema ishimotonii strain Tokyo 01.</title>
        <authorList>
            <person name="Fukui M."/>
        </authorList>
    </citation>
    <scope>NUCLEOTIDE SEQUENCE [LARGE SCALE GENOMIC DNA]</scope>
    <source>
        <strain evidence="4">Tokyo 01</strain>
    </source>
</reference>
<evidence type="ECO:0000313" key="3">
    <source>
        <dbReference type="EMBL" id="GBC60402.1"/>
    </source>
</evidence>
<gene>
    <name evidence="3" type="ORF">DENIS_1354</name>
</gene>
<keyword evidence="3" id="KW-0489">Methyltransferase</keyword>
<keyword evidence="3" id="KW-0808">Transferase</keyword>
<protein>
    <submittedName>
        <fullName evidence="3">Precorrin-4 C(11)-methyltransferase</fullName>
    </submittedName>
</protein>
<dbReference type="EMBL" id="BEXT01000001">
    <property type="protein sequence ID" value="GBC60402.1"/>
    <property type="molecule type" value="Genomic_DNA"/>
</dbReference>
<sequence>MEKYPVLFVGAGPGDPELITVKGQKALQAADLVIYAGSLVPKPCCSGPNPDVNT</sequence>
<organism evidence="3 4">
    <name type="scientific">Desulfonema ishimotonii</name>
    <dbReference type="NCBI Taxonomy" id="45657"/>
    <lineage>
        <taxon>Bacteria</taxon>
        <taxon>Pseudomonadati</taxon>
        <taxon>Thermodesulfobacteriota</taxon>
        <taxon>Desulfobacteria</taxon>
        <taxon>Desulfobacterales</taxon>
        <taxon>Desulfococcaceae</taxon>
        <taxon>Desulfonema</taxon>
    </lineage>
</organism>
<evidence type="ECO:0000256" key="1">
    <source>
        <dbReference type="ARBA" id="ARBA00005879"/>
    </source>
</evidence>
<reference evidence="4" key="1">
    <citation type="submission" date="2017-11" db="EMBL/GenBank/DDBJ databases">
        <authorList>
            <person name="Watanabe M."/>
            <person name="Kojima H."/>
        </authorList>
    </citation>
    <scope>NUCLEOTIDE SEQUENCE [LARGE SCALE GENOMIC DNA]</scope>
    <source>
        <strain evidence="4">Tokyo 01</strain>
    </source>
</reference>
<comment type="similarity">
    <text evidence="1">Belongs to the precorrin methyltransferase family.</text>
</comment>
<dbReference type="RefSeq" id="WP_369692145.1">
    <property type="nucleotide sequence ID" value="NZ_BEXT01000001.1"/>
</dbReference>
<name>A0A401FTU8_9BACT</name>